<evidence type="ECO:0000313" key="9">
    <source>
        <dbReference type="EMBL" id="GER36384.1"/>
    </source>
</evidence>
<organism evidence="9 10">
    <name type="scientific">Striga asiatica</name>
    <name type="common">Asiatic witchweed</name>
    <name type="synonym">Buchnera asiatica</name>
    <dbReference type="NCBI Taxonomy" id="4170"/>
    <lineage>
        <taxon>Eukaryota</taxon>
        <taxon>Viridiplantae</taxon>
        <taxon>Streptophyta</taxon>
        <taxon>Embryophyta</taxon>
        <taxon>Tracheophyta</taxon>
        <taxon>Spermatophyta</taxon>
        <taxon>Magnoliopsida</taxon>
        <taxon>eudicotyledons</taxon>
        <taxon>Gunneridae</taxon>
        <taxon>Pentapetalae</taxon>
        <taxon>asterids</taxon>
        <taxon>lamiids</taxon>
        <taxon>Lamiales</taxon>
        <taxon>Orobanchaceae</taxon>
        <taxon>Buchnereae</taxon>
        <taxon>Striga</taxon>
    </lineage>
</organism>
<feature type="transmembrane region" description="Helical" evidence="7">
    <location>
        <begin position="379"/>
        <end position="398"/>
    </location>
</feature>
<dbReference type="OrthoDB" id="40134at2759"/>
<evidence type="ECO:0000256" key="6">
    <source>
        <dbReference type="ARBA" id="ARBA00023136"/>
    </source>
</evidence>
<feature type="transmembrane region" description="Helical" evidence="7">
    <location>
        <begin position="12"/>
        <end position="31"/>
    </location>
</feature>
<keyword evidence="5 7" id="KW-1133">Transmembrane helix</keyword>
<keyword evidence="6 7" id="KW-0472">Membrane</keyword>
<keyword evidence="10" id="KW-1185">Reference proteome</keyword>
<feature type="transmembrane region" description="Helical" evidence="7">
    <location>
        <begin position="250"/>
        <end position="271"/>
    </location>
</feature>
<keyword evidence="2" id="KW-0813">Transport</keyword>
<feature type="transmembrane region" description="Helical" evidence="7">
    <location>
        <begin position="208"/>
        <end position="229"/>
    </location>
</feature>
<dbReference type="Proteomes" id="UP000325081">
    <property type="component" value="Unassembled WGS sequence"/>
</dbReference>
<dbReference type="GO" id="GO:0016020">
    <property type="term" value="C:membrane"/>
    <property type="evidence" value="ECO:0007669"/>
    <property type="project" value="UniProtKB-SubCell"/>
</dbReference>
<proteinExistence type="predicted"/>
<feature type="transmembrane region" description="Helical" evidence="7">
    <location>
        <begin position="291"/>
        <end position="318"/>
    </location>
</feature>
<feature type="transmembrane region" description="Helical" evidence="7">
    <location>
        <begin position="37"/>
        <end position="58"/>
    </location>
</feature>
<accession>A0A5A7PUG0</accession>
<comment type="subcellular location">
    <subcellularLocation>
        <location evidence="1">Membrane</location>
    </subcellularLocation>
</comment>
<evidence type="ECO:0000313" key="10">
    <source>
        <dbReference type="Proteomes" id="UP000325081"/>
    </source>
</evidence>
<feature type="transmembrane region" description="Helical" evidence="7">
    <location>
        <begin position="410"/>
        <end position="432"/>
    </location>
</feature>
<dbReference type="EMBL" id="BKCP01005172">
    <property type="protein sequence ID" value="GER36384.1"/>
    <property type="molecule type" value="Genomic_DNA"/>
</dbReference>
<evidence type="ECO:0000256" key="1">
    <source>
        <dbReference type="ARBA" id="ARBA00004370"/>
    </source>
</evidence>
<evidence type="ECO:0000256" key="4">
    <source>
        <dbReference type="ARBA" id="ARBA00022970"/>
    </source>
</evidence>
<evidence type="ECO:0000256" key="5">
    <source>
        <dbReference type="ARBA" id="ARBA00022989"/>
    </source>
</evidence>
<name>A0A5A7PUG0_STRAF</name>
<keyword evidence="3 7" id="KW-0812">Transmembrane</keyword>
<evidence type="ECO:0000259" key="8">
    <source>
        <dbReference type="Pfam" id="PF01490"/>
    </source>
</evidence>
<evidence type="ECO:0000256" key="7">
    <source>
        <dbReference type="SAM" id="Phobius"/>
    </source>
</evidence>
<evidence type="ECO:0000256" key="3">
    <source>
        <dbReference type="ARBA" id="ARBA00022692"/>
    </source>
</evidence>
<dbReference type="AlphaFoldDB" id="A0A5A7PUG0"/>
<dbReference type="InterPro" id="IPR013057">
    <property type="entry name" value="AA_transpt_TM"/>
</dbReference>
<keyword evidence="4" id="KW-0029">Amino-acid transport</keyword>
<feature type="transmembrane region" description="Helical" evidence="7">
    <location>
        <begin position="156"/>
        <end position="180"/>
    </location>
</feature>
<sequence length="449" mass="49204">MGRSKRNVLTASGHIITAVIGSGVLALAWAIAQLGWIAGPIALLAFSVITWFTSILLADCYRSSDGKRNYTYMEVVKSHLGSSRAHLCGIAQNSIFFGASVGYTITTSISMVAMKRSICFHKQGHDAGCHVSNNPSIMAFGLIQLLLSQIPNYEKLTWLSLLAAVMSFAYSSIGLALSIAKIAEDRGHVESSLTGIPMGANMSGMEKMWNTFNALGNIAFAYTFSPVLIEIQDTIRSGVPENKVMKEATLIGISISTVFYMLCGVLGYVAFGNNAPGNFLTGFGFYEPFLLVAFANLCIVVHLVGAYQVFAQPLYIFVENWSKEKWKGNKFINAEFPIAFPFCGRLKVSLFRLVWRTIYVICTTVLSMIFPFFNNIVGLIGASAFWPLTVYFPIEMYIARSKIARFSSKWILMQTITVVCLIVSLLAIAGSIEGLVTSVKSFKPFHSVS</sequence>
<dbReference type="GO" id="GO:0006865">
    <property type="term" value="P:amino acid transport"/>
    <property type="evidence" value="ECO:0007669"/>
    <property type="project" value="UniProtKB-KW"/>
</dbReference>
<gene>
    <name evidence="9" type="ORF">STAS_12715</name>
</gene>
<comment type="caution">
    <text evidence="9">The sequence shown here is derived from an EMBL/GenBank/DDBJ whole genome shotgun (WGS) entry which is preliminary data.</text>
</comment>
<reference evidence="10" key="1">
    <citation type="journal article" date="2019" name="Curr. Biol.">
        <title>Genome Sequence of Striga asiatica Provides Insight into the Evolution of Plant Parasitism.</title>
        <authorList>
            <person name="Yoshida S."/>
            <person name="Kim S."/>
            <person name="Wafula E.K."/>
            <person name="Tanskanen J."/>
            <person name="Kim Y.M."/>
            <person name="Honaas L."/>
            <person name="Yang Z."/>
            <person name="Spallek T."/>
            <person name="Conn C.E."/>
            <person name="Ichihashi Y."/>
            <person name="Cheong K."/>
            <person name="Cui S."/>
            <person name="Der J.P."/>
            <person name="Gundlach H."/>
            <person name="Jiao Y."/>
            <person name="Hori C."/>
            <person name="Ishida J.K."/>
            <person name="Kasahara H."/>
            <person name="Kiba T."/>
            <person name="Kim M.S."/>
            <person name="Koo N."/>
            <person name="Laohavisit A."/>
            <person name="Lee Y.H."/>
            <person name="Lumba S."/>
            <person name="McCourt P."/>
            <person name="Mortimer J.C."/>
            <person name="Mutuku J.M."/>
            <person name="Nomura T."/>
            <person name="Sasaki-Sekimoto Y."/>
            <person name="Seto Y."/>
            <person name="Wang Y."/>
            <person name="Wakatake T."/>
            <person name="Sakakibara H."/>
            <person name="Demura T."/>
            <person name="Yamaguchi S."/>
            <person name="Yoneyama K."/>
            <person name="Manabe R.I."/>
            <person name="Nelson D.C."/>
            <person name="Schulman A.H."/>
            <person name="Timko M.P."/>
            <person name="dePamphilis C.W."/>
            <person name="Choi D."/>
            <person name="Shirasu K."/>
        </authorList>
    </citation>
    <scope>NUCLEOTIDE SEQUENCE [LARGE SCALE GENOMIC DNA]</scope>
    <source>
        <strain evidence="10">cv. UVA1</strain>
    </source>
</reference>
<feature type="transmembrane region" description="Helical" evidence="7">
    <location>
        <begin position="353"/>
        <end position="373"/>
    </location>
</feature>
<protein>
    <submittedName>
        <fullName evidence="9">Amino acid transporter</fullName>
    </submittedName>
</protein>
<dbReference type="PANTHER" id="PTHR48017">
    <property type="entry name" value="OS05G0424000 PROTEIN-RELATED"/>
    <property type="match status" value="1"/>
</dbReference>
<dbReference type="Pfam" id="PF01490">
    <property type="entry name" value="Aa_trans"/>
    <property type="match status" value="1"/>
</dbReference>
<feature type="domain" description="Amino acid transporter transmembrane" evidence="8">
    <location>
        <begin position="6"/>
        <end position="436"/>
    </location>
</feature>
<evidence type="ECO:0000256" key="2">
    <source>
        <dbReference type="ARBA" id="ARBA00022448"/>
    </source>
</evidence>